<organism evidence="1 2">
    <name type="scientific">Ogataea polymorpha</name>
    <dbReference type="NCBI Taxonomy" id="460523"/>
    <lineage>
        <taxon>Eukaryota</taxon>
        <taxon>Fungi</taxon>
        <taxon>Dikarya</taxon>
        <taxon>Ascomycota</taxon>
        <taxon>Saccharomycotina</taxon>
        <taxon>Pichiomycetes</taxon>
        <taxon>Pichiales</taxon>
        <taxon>Pichiaceae</taxon>
        <taxon>Ogataea</taxon>
    </lineage>
</organism>
<keyword evidence="2" id="KW-1185">Reference proteome</keyword>
<sequence>MIPKFFKSYELVKWISFERLFIPEPLRMSGFAFFSISTWITGCDASADAQCRGVCPSSSMALLMSKSRGGLRIKSGIGSSSLPKKLSSFSV</sequence>
<gene>
    <name evidence="1" type="ORF">OGATHE_004838</name>
</gene>
<dbReference type="AlphaFoldDB" id="A0A9P8P164"/>
<protein>
    <submittedName>
        <fullName evidence="1">Uncharacterized protein</fullName>
    </submittedName>
</protein>
<name>A0A9P8P164_9ASCO</name>
<dbReference type="Proteomes" id="UP000788993">
    <property type="component" value="Unassembled WGS sequence"/>
</dbReference>
<proteinExistence type="predicted"/>
<reference evidence="1" key="1">
    <citation type="journal article" date="2021" name="Open Biol.">
        <title>Shared evolutionary footprints suggest mitochondrial oxidative damage underlies multiple complex I losses in fungi.</title>
        <authorList>
            <person name="Schikora-Tamarit M.A."/>
            <person name="Marcet-Houben M."/>
            <person name="Nosek J."/>
            <person name="Gabaldon T."/>
        </authorList>
    </citation>
    <scope>NUCLEOTIDE SEQUENCE</scope>
    <source>
        <strain evidence="1">NCAIM Y.01608</strain>
    </source>
</reference>
<dbReference type="EMBL" id="JAEUBD010001266">
    <property type="protein sequence ID" value="KAH3663262.1"/>
    <property type="molecule type" value="Genomic_DNA"/>
</dbReference>
<comment type="caution">
    <text evidence="1">The sequence shown here is derived from an EMBL/GenBank/DDBJ whole genome shotgun (WGS) entry which is preliminary data.</text>
</comment>
<reference evidence="1" key="2">
    <citation type="submission" date="2021-01" db="EMBL/GenBank/DDBJ databases">
        <authorList>
            <person name="Schikora-Tamarit M.A."/>
        </authorList>
    </citation>
    <scope>NUCLEOTIDE SEQUENCE</scope>
    <source>
        <strain evidence="1">NCAIM Y.01608</strain>
    </source>
</reference>
<evidence type="ECO:0000313" key="2">
    <source>
        <dbReference type="Proteomes" id="UP000788993"/>
    </source>
</evidence>
<evidence type="ECO:0000313" key="1">
    <source>
        <dbReference type="EMBL" id="KAH3663262.1"/>
    </source>
</evidence>
<accession>A0A9P8P164</accession>